<name>A0A1Y3AZ47_EURMA</name>
<keyword evidence="2" id="KW-1185">Reference proteome</keyword>
<dbReference type="AlphaFoldDB" id="A0A1Y3AZ47"/>
<proteinExistence type="predicted"/>
<comment type="caution">
    <text evidence="1">The sequence shown here is derived from an EMBL/GenBank/DDBJ whole genome shotgun (WGS) entry which is preliminary data.</text>
</comment>
<dbReference type="EMBL" id="MUJZ01050126">
    <property type="protein sequence ID" value="OTF73791.1"/>
    <property type="molecule type" value="Genomic_DNA"/>
</dbReference>
<sequence>MEVVVFVAGKLDELVVEFGVQLGGNGIVVDPLLLLLLVIADDVDDINDPGNRPDADCVPVIDKPLGFNDPDDNANKPAVAEFDGEIPAADNAAAC</sequence>
<organism evidence="1 2">
    <name type="scientific">Euroglyphus maynei</name>
    <name type="common">Mayne's house dust mite</name>
    <dbReference type="NCBI Taxonomy" id="6958"/>
    <lineage>
        <taxon>Eukaryota</taxon>
        <taxon>Metazoa</taxon>
        <taxon>Ecdysozoa</taxon>
        <taxon>Arthropoda</taxon>
        <taxon>Chelicerata</taxon>
        <taxon>Arachnida</taxon>
        <taxon>Acari</taxon>
        <taxon>Acariformes</taxon>
        <taxon>Sarcoptiformes</taxon>
        <taxon>Astigmata</taxon>
        <taxon>Psoroptidia</taxon>
        <taxon>Analgoidea</taxon>
        <taxon>Pyroglyphidae</taxon>
        <taxon>Pyroglyphinae</taxon>
        <taxon>Euroglyphus</taxon>
    </lineage>
</organism>
<evidence type="ECO:0000313" key="2">
    <source>
        <dbReference type="Proteomes" id="UP000194236"/>
    </source>
</evidence>
<protein>
    <submittedName>
        <fullName evidence="1">Uncharacterized protein</fullName>
    </submittedName>
</protein>
<dbReference type="Proteomes" id="UP000194236">
    <property type="component" value="Unassembled WGS sequence"/>
</dbReference>
<feature type="non-terminal residue" evidence="1">
    <location>
        <position position="95"/>
    </location>
</feature>
<reference evidence="1 2" key="1">
    <citation type="submission" date="2017-03" db="EMBL/GenBank/DDBJ databases">
        <title>Genome Survey of Euroglyphus maynei.</title>
        <authorList>
            <person name="Arlian L.G."/>
            <person name="Morgan M.S."/>
            <person name="Rider S.D."/>
        </authorList>
    </citation>
    <scope>NUCLEOTIDE SEQUENCE [LARGE SCALE GENOMIC DNA]</scope>
    <source>
        <strain evidence="1">Arlian Lab</strain>
        <tissue evidence="1">Whole body</tissue>
    </source>
</reference>
<gene>
    <name evidence="1" type="ORF">BLA29_012256</name>
</gene>
<evidence type="ECO:0000313" key="1">
    <source>
        <dbReference type="EMBL" id="OTF73791.1"/>
    </source>
</evidence>
<accession>A0A1Y3AZ47</accession>